<dbReference type="InParanoid" id="G4TW15"/>
<comment type="caution">
    <text evidence="1">The sequence shown here is derived from an EMBL/GenBank/DDBJ whole genome shotgun (WGS) entry which is preliminary data.</text>
</comment>
<proteinExistence type="predicted"/>
<evidence type="ECO:0000313" key="2">
    <source>
        <dbReference type="Proteomes" id="UP000007148"/>
    </source>
</evidence>
<dbReference type="OrthoDB" id="3135357at2759"/>
<dbReference type="EMBL" id="CAFZ01000463">
    <property type="protein sequence ID" value="CCA75508.1"/>
    <property type="molecule type" value="Genomic_DNA"/>
</dbReference>
<organism evidence="1 2">
    <name type="scientific">Serendipita indica (strain DSM 11827)</name>
    <name type="common">Root endophyte fungus</name>
    <name type="synonym">Piriformospora indica</name>
    <dbReference type="NCBI Taxonomy" id="1109443"/>
    <lineage>
        <taxon>Eukaryota</taxon>
        <taxon>Fungi</taxon>
        <taxon>Dikarya</taxon>
        <taxon>Basidiomycota</taxon>
        <taxon>Agaricomycotina</taxon>
        <taxon>Agaricomycetes</taxon>
        <taxon>Sebacinales</taxon>
        <taxon>Serendipitaceae</taxon>
        <taxon>Serendipita</taxon>
    </lineage>
</organism>
<dbReference type="HOGENOM" id="CLU_055669_0_0_1"/>
<keyword evidence="2" id="KW-1185">Reference proteome</keyword>
<protein>
    <recommendedName>
        <fullName evidence="3">F-box domain-containing protein</fullName>
    </recommendedName>
</protein>
<dbReference type="AlphaFoldDB" id="G4TW15"/>
<sequence length="409" mass="46895">MSEFTSFPSSGVLPAELWQIILEEAIYVPIYFNLNPETTYRSTYHPLCFSQQHYWASERLRNTLRRVCRSWDAFLKRYNHRYVDTADIILGLVPVTALPSAFRIRLSDAFTMTPVIRRLSLDGYDLTPKMIDSTEDGIPTTWNLRILEFSSLPPDNEFLLEQNRVYNLQSIICAPMSFLKSLSDLQVQPTVVWNFADDFPNGPSALSNSFLSKINTLYLELDTEWLPTNLPALRYLHVDLADLSVERLVEWLEIIGKQLQEFYCSGRRRESELPRSIWELCPSMKIHKAPWGMIQMPAPREHPVHTLQFEVDYLINDSILVCLECGQVHDVLVSVGASIEEHAASGIRTLAYCQTWSVLRTPSFSHGGFTSNVICLVKQANRHGIQVMDATWTSFEDHIVSEIEGCRRG</sequence>
<evidence type="ECO:0000313" key="1">
    <source>
        <dbReference type="EMBL" id="CCA75508.1"/>
    </source>
</evidence>
<dbReference type="Proteomes" id="UP000007148">
    <property type="component" value="Unassembled WGS sequence"/>
</dbReference>
<dbReference type="SUPFAM" id="SSF52047">
    <property type="entry name" value="RNI-like"/>
    <property type="match status" value="1"/>
</dbReference>
<evidence type="ECO:0008006" key="3">
    <source>
        <dbReference type="Google" id="ProtNLM"/>
    </source>
</evidence>
<name>G4TW15_SERID</name>
<accession>G4TW15</accession>
<reference evidence="1 2" key="1">
    <citation type="journal article" date="2011" name="PLoS Pathog.">
        <title>Endophytic Life Strategies Decoded by Genome and Transcriptome Analyses of the Mutualistic Root Symbiont Piriformospora indica.</title>
        <authorList>
            <person name="Zuccaro A."/>
            <person name="Lahrmann U."/>
            <person name="Guldener U."/>
            <person name="Langen G."/>
            <person name="Pfiffi S."/>
            <person name="Biedenkopf D."/>
            <person name="Wong P."/>
            <person name="Samans B."/>
            <person name="Grimm C."/>
            <person name="Basiewicz M."/>
            <person name="Murat C."/>
            <person name="Martin F."/>
            <person name="Kogel K.H."/>
        </authorList>
    </citation>
    <scope>NUCLEOTIDE SEQUENCE [LARGE SCALE GENOMIC DNA]</scope>
    <source>
        <strain evidence="1 2">DSM 11827</strain>
    </source>
</reference>
<gene>
    <name evidence="1" type="ORF">PIIN_09491</name>
</gene>